<dbReference type="PANTHER" id="PTHR11709:SF511">
    <property type="entry name" value="LACCASE"/>
    <property type="match status" value="1"/>
</dbReference>
<evidence type="ECO:0000256" key="5">
    <source>
        <dbReference type="ARBA" id="ARBA00012297"/>
    </source>
</evidence>
<comment type="subcellular location">
    <subcellularLocation>
        <location evidence="3">Secreted</location>
    </subcellularLocation>
</comment>
<dbReference type="Pfam" id="PF07732">
    <property type="entry name" value="Cu-oxidase_3"/>
    <property type="match status" value="1"/>
</dbReference>
<dbReference type="GO" id="GO:0005507">
    <property type="term" value="F:copper ion binding"/>
    <property type="evidence" value="ECO:0007669"/>
    <property type="project" value="InterPro"/>
</dbReference>
<dbReference type="Pfam" id="PF07731">
    <property type="entry name" value="Cu-oxidase_2"/>
    <property type="match status" value="1"/>
</dbReference>
<comment type="catalytic activity">
    <reaction evidence="1">
        <text>4 hydroquinone + O2 = 4 benzosemiquinone + 2 H2O</text>
        <dbReference type="Rhea" id="RHEA:11276"/>
        <dbReference type="ChEBI" id="CHEBI:15377"/>
        <dbReference type="ChEBI" id="CHEBI:15379"/>
        <dbReference type="ChEBI" id="CHEBI:17594"/>
        <dbReference type="ChEBI" id="CHEBI:17977"/>
        <dbReference type="EC" id="1.10.3.2"/>
    </reaction>
</comment>
<dbReference type="Gene3D" id="2.60.40.420">
    <property type="entry name" value="Cupredoxins - blue copper proteins"/>
    <property type="match status" value="3"/>
</dbReference>
<feature type="chain" id="PRO_5034349575" description="laccase" evidence="14">
    <location>
        <begin position="19"/>
        <end position="522"/>
    </location>
</feature>
<keyword evidence="13" id="KW-0439">Lignin degradation</keyword>
<dbReference type="GO" id="GO:0046274">
    <property type="term" value="P:lignin catabolic process"/>
    <property type="evidence" value="ECO:0007669"/>
    <property type="project" value="UniProtKB-KW"/>
</dbReference>
<evidence type="ECO:0000256" key="8">
    <source>
        <dbReference type="ARBA" id="ARBA00022737"/>
    </source>
</evidence>
<evidence type="ECO:0000256" key="11">
    <source>
        <dbReference type="ARBA" id="ARBA00023157"/>
    </source>
</evidence>
<evidence type="ECO:0000256" key="14">
    <source>
        <dbReference type="SAM" id="SignalP"/>
    </source>
</evidence>
<dbReference type="Proteomes" id="UP000541558">
    <property type="component" value="Unassembled WGS sequence"/>
</dbReference>
<dbReference type="GO" id="GO:0052716">
    <property type="term" value="F:hydroquinone:oxygen oxidoreductase activity"/>
    <property type="evidence" value="ECO:0007669"/>
    <property type="project" value="UniProtKB-EC"/>
</dbReference>
<dbReference type="InterPro" id="IPR045087">
    <property type="entry name" value="Cu-oxidase_fam"/>
</dbReference>
<reference evidence="18 19" key="1">
    <citation type="journal article" date="2020" name="ISME J.">
        <title>Uncovering the hidden diversity of litter-decomposition mechanisms in mushroom-forming fungi.</title>
        <authorList>
            <person name="Floudas D."/>
            <person name="Bentzer J."/>
            <person name="Ahren D."/>
            <person name="Johansson T."/>
            <person name="Persson P."/>
            <person name="Tunlid A."/>
        </authorList>
    </citation>
    <scope>NUCLEOTIDE SEQUENCE [LARGE SCALE GENOMIC DNA]</scope>
    <source>
        <strain evidence="18 19">CBS 175.51</strain>
    </source>
</reference>
<dbReference type="InterPro" id="IPR033138">
    <property type="entry name" value="Cu_oxidase_CS"/>
</dbReference>
<evidence type="ECO:0000256" key="1">
    <source>
        <dbReference type="ARBA" id="ARBA00000349"/>
    </source>
</evidence>
<dbReference type="Pfam" id="PF00394">
    <property type="entry name" value="Cu-oxidase"/>
    <property type="match status" value="1"/>
</dbReference>
<keyword evidence="9" id="KW-0560">Oxidoreductase</keyword>
<name>A0A8H5CG62_9AGAR</name>
<dbReference type="SUPFAM" id="SSF49503">
    <property type="entry name" value="Cupredoxins"/>
    <property type="match status" value="3"/>
</dbReference>
<evidence type="ECO:0000313" key="19">
    <source>
        <dbReference type="Proteomes" id="UP000541558"/>
    </source>
</evidence>
<dbReference type="InterPro" id="IPR001117">
    <property type="entry name" value="Cu-oxidase_2nd"/>
</dbReference>
<keyword evidence="11" id="KW-1015">Disulfide bond</keyword>
<evidence type="ECO:0000256" key="7">
    <source>
        <dbReference type="ARBA" id="ARBA00022723"/>
    </source>
</evidence>
<keyword evidence="10" id="KW-0186">Copper</keyword>
<dbReference type="EMBL" id="JAACJK010000002">
    <property type="protein sequence ID" value="KAF5341150.1"/>
    <property type="molecule type" value="Genomic_DNA"/>
</dbReference>
<sequence length="522" mass="57090">MALLALIGLLAGAKFASAAIGPTGTLTISNAEVSPDGVTRKAVVAGGLHPGPLIKGNKGDRFRINVVNQLTEWDMYRGTSVHWHGLHMNKQNFDDGAAWVTQCPISPNNSFAYDFTAPGQAGTFWYHSHMSTQYCDGLRGPLVIYDPRDPHKRLYDIDDESTIITLSDWFHSASRTAMPHGSLPPIPNSTLINGRGRYPGGPAVPLSIVNVRRGKKYRFRIIAMACDPFWDFSIDGHSFTVIEADGENTAPLPVDSFRIFAGQRYSVVLNANQPVANYWIRANPYERRGNEGFDGGRNMAILRYAGAPNADPVSTETPSVQPLREENLHPLTNPAAPGQPIQGGADVNLNFHQEFDFNAFVFKMNGVSFTPPSVPVLLQILSGAQQAQDLLPTGSVYSLPPNKVIELSIPGTIAGQGGPHPFHLHGHTFSVIRSANSTVYNYTHPVRRDTVSTGFDTDNVTVRFVTDNAGPWFLHCHIDFHLEMGLAVIFAEDINGTATTNPRPDAWNSLCPNYERLQPDAA</sequence>
<dbReference type="PANTHER" id="PTHR11709">
    <property type="entry name" value="MULTI-COPPER OXIDASE"/>
    <property type="match status" value="1"/>
</dbReference>
<comment type="cofactor">
    <cofactor evidence="2">
        <name>Cu cation</name>
        <dbReference type="ChEBI" id="CHEBI:23378"/>
    </cofactor>
</comment>
<evidence type="ECO:0000259" key="17">
    <source>
        <dbReference type="Pfam" id="PF07732"/>
    </source>
</evidence>
<evidence type="ECO:0000256" key="3">
    <source>
        <dbReference type="ARBA" id="ARBA00004613"/>
    </source>
</evidence>
<evidence type="ECO:0000256" key="2">
    <source>
        <dbReference type="ARBA" id="ARBA00001935"/>
    </source>
</evidence>
<keyword evidence="14" id="KW-0732">Signal</keyword>
<organism evidence="18 19">
    <name type="scientific">Ephemerocybe angulata</name>
    <dbReference type="NCBI Taxonomy" id="980116"/>
    <lineage>
        <taxon>Eukaryota</taxon>
        <taxon>Fungi</taxon>
        <taxon>Dikarya</taxon>
        <taxon>Basidiomycota</taxon>
        <taxon>Agaricomycotina</taxon>
        <taxon>Agaricomycetes</taxon>
        <taxon>Agaricomycetidae</taxon>
        <taxon>Agaricales</taxon>
        <taxon>Agaricineae</taxon>
        <taxon>Psathyrellaceae</taxon>
        <taxon>Ephemerocybe</taxon>
    </lineage>
</organism>
<evidence type="ECO:0000313" key="18">
    <source>
        <dbReference type="EMBL" id="KAF5341150.1"/>
    </source>
</evidence>
<feature type="domain" description="Plastocyanin-like" evidence="15">
    <location>
        <begin position="160"/>
        <end position="307"/>
    </location>
</feature>
<evidence type="ECO:0000256" key="10">
    <source>
        <dbReference type="ARBA" id="ARBA00023008"/>
    </source>
</evidence>
<dbReference type="InterPro" id="IPR011706">
    <property type="entry name" value="Cu-oxidase_C"/>
</dbReference>
<feature type="domain" description="Plastocyanin-like" evidence="17">
    <location>
        <begin position="28"/>
        <end position="148"/>
    </location>
</feature>
<evidence type="ECO:0000259" key="16">
    <source>
        <dbReference type="Pfam" id="PF07731"/>
    </source>
</evidence>
<evidence type="ECO:0000256" key="4">
    <source>
        <dbReference type="ARBA" id="ARBA00010609"/>
    </source>
</evidence>
<dbReference type="CDD" id="cd13903">
    <property type="entry name" value="CuRO_3_Tv-LCC_like"/>
    <property type="match status" value="1"/>
</dbReference>
<comment type="caution">
    <text evidence="18">The sequence shown here is derived from an EMBL/GenBank/DDBJ whole genome shotgun (WGS) entry which is preliminary data.</text>
</comment>
<dbReference type="FunFam" id="2.60.40.420:FF:000112">
    <property type="entry name" value="Laccase B"/>
    <property type="match status" value="1"/>
</dbReference>
<feature type="domain" description="Plastocyanin-like" evidence="16">
    <location>
        <begin position="370"/>
        <end position="493"/>
    </location>
</feature>
<gene>
    <name evidence="18" type="ORF">D9611_006042</name>
</gene>
<evidence type="ECO:0000256" key="6">
    <source>
        <dbReference type="ARBA" id="ARBA00022525"/>
    </source>
</evidence>
<keyword evidence="12" id="KW-0325">Glycoprotein</keyword>
<keyword evidence="19" id="KW-1185">Reference proteome</keyword>
<keyword evidence="7" id="KW-0479">Metal-binding</keyword>
<dbReference type="GO" id="GO:0005576">
    <property type="term" value="C:extracellular region"/>
    <property type="evidence" value="ECO:0007669"/>
    <property type="project" value="UniProtKB-SubCell"/>
</dbReference>
<dbReference type="PROSITE" id="PS00080">
    <property type="entry name" value="MULTICOPPER_OXIDASE2"/>
    <property type="match status" value="1"/>
</dbReference>
<evidence type="ECO:0000256" key="12">
    <source>
        <dbReference type="ARBA" id="ARBA00023180"/>
    </source>
</evidence>
<feature type="signal peptide" evidence="14">
    <location>
        <begin position="1"/>
        <end position="18"/>
    </location>
</feature>
<keyword evidence="8" id="KW-0677">Repeat</keyword>
<dbReference type="InterPro" id="IPR008972">
    <property type="entry name" value="Cupredoxin"/>
</dbReference>
<protein>
    <recommendedName>
        <fullName evidence="5">laccase</fullName>
        <ecNumber evidence="5">1.10.3.2</ecNumber>
    </recommendedName>
</protein>
<accession>A0A8H5CG62</accession>
<dbReference type="FunFam" id="2.60.40.420:FF:000045">
    <property type="entry name" value="Laccase 2"/>
    <property type="match status" value="1"/>
</dbReference>
<dbReference type="InterPro" id="IPR002355">
    <property type="entry name" value="Cu_oxidase_Cu_BS"/>
</dbReference>
<dbReference type="PROSITE" id="PS00079">
    <property type="entry name" value="MULTICOPPER_OXIDASE1"/>
    <property type="match status" value="2"/>
</dbReference>
<comment type="similarity">
    <text evidence="4">Belongs to the multicopper oxidase family.</text>
</comment>
<proteinExistence type="inferred from homology"/>
<dbReference type="EC" id="1.10.3.2" evidence="5"/>
<dbReference type="OrthoDB" id="2121828at2759"/>
<dbReference type="AlphaFoldDB" id="A0A8H5CG62"/>
<evidence type="ECO:0000256" key="13">
    <source>
        <dbReference type="ARBA" id="ARBA00023185"/>
    </source>
</evidence>
<dbReference type="InterPro" id="IPR011707">
    <property type="entry name" value="Cu-oxidase-like_N"/>
</dbReference>
<evidence type="ECO:0000259" key="15">
    <source>
        <dbReference type="Pfam" id="PF00394"/>
    </source>
</evidence>
<keyword evidence="6" id="KW-0964">Secreted</keyword>
<evidence type="ECO:0000256" key="9">
    <source>
        <dbReference type="ARBA" id="ARBA00023002"/>
    </source>
</evidence>